<reference evidence="2 3" key="1">
    <citation type="submission" date="2017-05" db="EMBL/GenBank/DDBJ databases">
        <title>Streptomyces alboflavus Genome sequencing and assembly.</title>
        <authorList>
            <person name="Wang Y."/>
            <person name="Du B."/>
            <person name="Ding Y."/>
            <person name="Liu H."/>
            <person name="Hou Q."/>
            <person name="Liu K."/>
            <person name="Wang C."/>
            <person name="Yao L."/>
        </authorList>
    </citation>
    <scope>NUCLEOTIDE SEQUENCE [LARGE SCALE GENOMIC DNA]</scope>
    <source>
        <strain evidence="2 3">MDJK44</strain>
    </source>
</reference>
<dbReference type="Proteomes" id="UP000195880">
    <property type="component" value="Chromosome"/>
</dbReference>
<proteinExistence type="predicted"/>
<feature type="region of interest" description="Disordered" evidence="1">
    <location>
        <begin position="81"/>
        <end position="236"/>
    </location>
</feature>
<evidence type="ECO:0000313" key="3">
    <source>
        <dbReference type="Proteomes" id="UP000195880"/>
    </source>
</evidence>
<dbReference type="KEGG" id="salf:SMD44_05350"/>
<keyword evidence="3" id="KW-1185">Reference proteome</keyword>
<feature type="region of interest" description="Disordered" evidence="1">
    <location>
        <begin position="1"/>
        <end position="26"/>
    </location>
</feature>
<evidence type="ECO:0000313" key="2">
    <source>
        <dbReference type="EMBL" id="ARX85881.1"/>
    </source>
</evidence>
<dbReference type="EMBL" id="CP021748">
    <property type="protein sequence ID" value="ARX85881.1"/>
    <property type="molecule type" value="Genomic_DNA"/>
</dbReference>
<feature type="compositionally biased region" description="Low complexity" evidence="1">
    <location>
        <begin position="105"/>
        <end position="117"/>
    </location>
</feature>
<evidence type="ECO:0000256" key="1">
    <source>
        <dbReference type="SAM" id="MobiDB-lite"/>
    </source>
</evidence>
<dbReference type="AlphaFoldDB" id="A0A1Z1WHG0"/>
<protein>
    <submittedName>
        <fullName evidence="2">Uncharacterized protein</fullName>
    </submittedName>
</protein>
<feature type="compositionally biased region" description="Low complexity" evidence="1">
    <location>
        <begin position="213"/>
        <end position="236"/>
    </location>
</feature>
<organism evidence="2 3">
    <name type="scientific">Streptomyces alboflavus</name>
    <dbReference type="NCBI Taxonomy" id="67267"/>
    <lineage>
        <taxon>Bacteria</taxon>
        <taxon>Bacillati</taxon>
        <taxon>Actinomycetota</taxon>
        <taxon>Actinomycetes</taxon>
        <taxon>Kitasatosporales</taxon>
        <taxon>Streptomycetaceae</taxon>
        <taxon>Streptomyces</taxon>
    </lineage>
</organism>
<gene>
    <name evidence="2" type="ORF">SMD44_05350</name>
</gene>
<feature type="compositionally biased region" description="Low complexity" evidence="1">
    <location>
        <begin position="139"/>
        <end position="203"/>
    </location>
</feature>
<accession>A0A1Z1WHG0</accession>
<sequence length="260" mass="26808">MTEASCSRRTQRSMRPYQAGRRGCGVSANTCRASCPRSVRVRRNWWRQTTAATSSGKITGYGESVIWAHAAIPYARAHDQAVNVSSHPKRRRSQMSGAGSGTGRSGSPTPVSRPATTRAHHSSRTTTAYARAQPPGTRSPRAAPPGSDSAAPAASVPNGSQAMSPAESPESPSARSAAASHSITASVARNAAQTASSSSAVRSSSRRARRACARTGSTSAPSGGATGRSAWSTSSSTTRLRNAALTWAPAQSSRVASVCA</sequence>
<name>A0A1Z1WHG0_9ACTN</name>